<sequence>MNIIILIIINYSKQACGDDLLQEPSMSGDGAAVSAIIMEARPIYVYIKKVVYKDIIIYILSKLNLLKQNNIILYLTNGYRLFYDHLA</sequence>
<protein>
    <submittedName>
        <fullName evidence="1">Uncharacterized protein</fullName>
    </submittedName>
</protein>
<keyword evidence="2" id="KW-1185">Reference proteome</keyword>
<gene>
    <name evidence="1" type="ORF">BpHYR1_034383</name>
</gene>
<dbReference type="Proteomes" id="UP000276133">
    <property type="component" value="Unassembled WGS sequence"/>
</dbReference>
<dbReference type="AlphaFoldDB" id="A0A3M7SVV8"/>
<accession>A0A3M7SVV8</accession>
<name>A0A3M7SVV8_BRAPC</name>
<organism evidence="1 2">
    <name type="scientific">Brachionus plicatilis</name>
    <name type="common">Marine rotifer</name>
    <name type="synonym">Brachionus muelleri</name>
    <dbReference type="NCBI Taxonomy" id="10195"/>
    <lineage>
        <taxon>Eukaryota</taxon>
        <taxon>Metazoa</taxon>
        <taxon>Spiralia</taxon>
        <taxon>Gnathifera</taxon>
        <taxon>Rotifera</taxon>
        <taxon>Eurotatoria</taxon>
        <taxon>Monogononta</taxon>
        <taxon>Pseudotrocha</taxon>
        <taxon>Ploima</taxon>
        <taxon>Brachionidae</taxon>
        <taxon>Brachionus</taxon>
    </lineage>
</organism>
<reference evidence="1 2" key="1">
    <citation type="journal article" date="2018" name="Sci. Rep.">
        <title>Genomic signatures of local adaptation to the degree of environmental predictability in rotifers.</title>
        <authorList>
            <person name="Franch-Gras L."/>
            <person name="Hahn C."/>
            <person name="Garcia-Roger E.M."/>
            <person name="Carmona M.J."/>
            <person name="Serra M."/>
            <person name="Gomez A."/>
        </authorList>
    </citation>
    <scope>NUCLEOTIDE SEQUENCE [LARGE SCALE GENOMIC DNA]</scope>
    <source>
        <strain evidence="1">HYR1</strain>
    </source>
</reference>
<evidence type="ECO:0000313" key="2">
    <source>
        <dbReference type="Proteomes" id="UP000276133"/>
    </source>
</evidence>
<comment type="caution">
    <text evidence="1">The sequence shown here is derived from an EMBL/GenBank/DDBJ whole genome shotgun (WGS) entry which is preliminary data.</text>
</comment>
<proteinExistence type="predicted"/>
<dbReference type="EMBL" id="REGN01000703">
    <property type="protein sequence ID" value="RNA39787.1"/>
    <property type="molecule type" value="Genomic_DNA"/>
</dbReference>
<evidence type="ECO:0000313" key="1">
    <source>
        <dbReference type="EMBL" id="RNA39787.1"/>
    </source>
</evidence>